<dbReference type="Gene3D" id="3.30.70.270">
    <property type="match status" value="1"/>
</dbReference>
<dbReference type="CDD" id="cd01949">
    <property type="entry name" value="GGDEF"/>
    <property type="match status" value="1"/>
</dbReference>
<dbReference type="PROSITE" id="PS50887">
    <property type="entry name" value="GGDEF"/>
    <property type="match status" value="1"/>
</dbReference>
<dbReference type="RefSeq" id="WP_160943163.1">
    <property type="nucleotide sequence ID" value="NZ_CP063310.1"/>
</dbReference>
<dbReference type="InterPro" id="IPR029787">
    <property type="entry name" value="Nucleotide_cyclase"/>
</dbReference>
<dbReference type="EMBL" id="CP063310">
    <property type="protein sequence ID" value="QOS69389.1"/>
    <property type="molecule type" value="Genomic_DNA"/>
</dbReference>
<dbReference type="InterPro" id="IPR001610">
    <property type="entry name" value="PAC"/>
</dbReference>
<dbReference type="SUPFAM" id="SSF54427">
    <property type="entry name" value="NTF2-like"/>
    <property type="match status" value="1"/>
</dbReference>
<gene>
    <name evidence="1" type="ORF">GS424_005965</name>
</gene>
<dbReference type="NCBIfam" id="TIGR00229">
    <property type="entry name" value="sensory_box"/>
    <property type="match status" value="1"/>
</dbReference>
<dbReference type="Proteomes" id="UP000478463">
    <property type="component" value="Chromosome"/>
</dbReference>
<dbReference type="PANTHER" id="PTHR44757">
    <property type="entry name" value="DIGUANYLATE CYCLASE DGCP"/>
    <property type="match status" value="1"/>
</dbReference>
<organism evidence="1 2">
    <name type="scientific">Eggerthella guodeyinii</name>
    <dbReference type="NCBI Taxonomy" id="2690837"/>
    <lineage>
        <taxon>Bacteria</taxon>
        <taxon>Bacillati</taxon>
        <taxon>Actinomycetota</taxon>
        <taxon>Coriobacteriia</taxon>
        <taxon>Eggerthellales</taxon>
        <taxon>Eggerthellaceae</taxon>
        <taxon>Eggerthella</taxon>
    </lineage>
</organism>
<dbReference type="InterPro" id="IPR043128">
    <property type="entry name" value="Rev_trsase/Diguanyl_cyclase"/>
</dbReference>
<dbReference type="PROSITE" id="PS50113">
    <property type="entry name" value="PAC"/>
    <property type="match status" value="2"/>
</dbReference>
<dbReference type="Pfam" id="PF00990">
    <property type="entry name" value="GGDEF"/>
    <property type="match status" value="1"/>
</dbReference>
<protein>
    <submittedName>
        <fullName evidence="1">Diguanylate cyclase</fullName>
    </submittedName>
</protein>
<dbReference type="SUPFAM" id="SSF55785">
    <property type="entry name" value="PYP-like sensor domain (PAS domain)"/>
    <property type="match status" value="2"/>
</dbReference>
<dbReference type="InterPro" id="IPR052155">
    <property type="entry name" value="Biofilm_reg_signaling"/>
</dbReference>
<dbReference type="InterPro" id="IPR035965">
    <property type="entry name" value="PAS-like_dom_sf"/>
</dbReference>
<dbReference type="SMART" id="SM00267">
    <property type="entry name" value="GGDEF"/>
    <property type="match status" value="1"/>
</dbReference>
<reference evidence="1 2" key="1">
    <citation type="submission" date="2020-10" db="EMBL/GenBank/DDBJ databases">
        <title>Eggerthella sp. nov., isolated from human feces.</title>
        <authorList>
            <person name="Yajun G."/>
        </authorList>
    </citation>
    <scope>NUCLEOTIDE SEQUENCE [LARGE SCALE GENOMIC DNA]</scope>
    <source>
        <strain evidence="1 2">HF-1101</strain>
    </source>
</reference>
<dbReference type="InterPro" id="IPR032710">
    <property type="entry name" value="NTF2-like_dom_sf"/>
</dbReference>
<dbReference type="CDD" id="cd00130">
    <property type="entry name" value="PAS"/>
    <property type="match status" value="1"/>
</dbReference>
<dbReference type="SMART" id="SM00086">
    <property type="entry name" value="PAC"/>
    <property type="match status" value="2"/>
</dbReference>
<dbReference type="SUPFAM" id="SSF55073">
    <property type="entry name" value="Nucleotide cyclase"/>
    <property type="match status" value="1"/>
</dbReference>
<evidence type="ECO:0000313" key="2">
    <source>
        <dbReference type="Proteomes" id="UP000478463"/>
    </source>
</evidence>
<dbReference type="AlphaFoldDB" id="A0A6L7IW52"/>
<dbReference type="Gene3D" id="3.30.450.20">
    <property type="entry name" value="PAS domain"/>
    <property type="match status" value="2"/>
</dbReference>
<sequence length="584" mass="64988">MNPLFDEAKAFVLDTIRRFYAAGEGIEQVVERFTDDFSWVGAGEVEFSADAEEAFAYFRERAPLAPRCDVSEEELHLVNVAERTCTVMGRYRVRTCAESGLVLEERQRCTYELVDDGGVLKIRHVHASNPYQAMKDERYFPFEGGMQNYEYLQQLVREKTATIDLLTDNIMGGLKMSEDDEAYTLSYINEGLARMLGYTVEELEEMSGGTARGMVYGPDLEQALADVDRCFAQGPTYETEYRVRRKDGSLAWVLDSGRKVRTADGTVKIGSVLMDITSRKEAEIALAMEQERYRIALRSVTDVLFEYDIERDVLVEYERMPGAGENALPEERRFERYTGMLGDGARMHLDDYARLVEALQCEESVTMDVRRRFEGEPEGTWRWTRMHAMVLYDRAGAAVRTIGSWKDVTDERRQLEDLADQARRDPLTGLLNQGATSELIEPLLRASAARRAGALLVVDVDDFKGVNDTFGHLAGDDLLVSVARGLEAALADDDAVIARIGGDEFVAFLPHADRAQAREAALRVSRRARVGSAACAQVTISVGAAMAGADGATYEALFGAADRALYGAKRAGKNRVSFAGEARS</sequence>
<name>A0A6L7IW52_9ACTN</name>
<dbReference type="KEGG" id="egd:GS424_005965"/>
<dbReference type="InterPro" id="IPR000700">
    <property type="entry name" value="PAS-assoc_C"/>
</dbReference>
<evidence type="ECO:0000313" key="1">
    <source>
        <dbReference type="EMBL" id="QOS69389.1"/>
    </source>
</evidence>
<dbReference type="NCBIfam" id="TIGR00254">
    <property type="entry name" value="GGDEF"/>
    <property type="match status" value="1"/>
</dbReference>
<proteinExistence type="predicted"/>
<dbReference type="Pfam" id="PF08447">
    <property type="entry name" value="PAS_3"/>
    <property type="match status" value="1"/>
</dbReference>
<dbReference type="InterPro" id="IPR000014">
    <property type="entry name" value="PAS"/>
</dbReference>
<accession>A0A6L7IW52</accession>
<dbReference type="InterPro" id="IPR013655">
    <property type="entry name" value="PAS_fold_3"/>
</dbReference>
<dbReference type="Gene3D" id="3.10.450.50">
    <property type="match status" value="1"/>
</dbReference>
<dbReference type="InterPro" id="IPR000160">
    <property type="entry name" value="GGDEF_dom"/>
</dbReference>
<dbReference type="PANTHER" id="PTHR44757:SF2">
    <property type="entry name" value="BIOFILM ARCHITECTURE MAINTENANCE PROTEIN MBAA"/>
    <property type="match status" value="1"/>
</dbReference>